<dbReference type="GO" id="GO:0016020">
    <property type="term" value="C:membrane"/>
    <property type="evidence" value="ECO:0007669"/>
    <property type="project" value="UniProtKB-SubCell"/>
</dbReference>
<dbReference type="PRINTS" id="PR00885">
    <property type="entry name" value="BCTERIALGSPH"/>
</dbReference>
<evidence type="ECO:0000256" key="6">
    <source>
        <dbReference type="SAM" id="Phobius"/>
    </source>
</evidence>
<reference evidence="7 8" key="1">
    <citation type="journal article" date="2016" name="Nat. Commun.">
        <title>Thousands of microbial genomes shed light on interconnected biogeochemical processes in an aquifer system.</title>
        <authorList>
            <person name="Anantharaman K."/>
            <person name="Brown C.T."/>
            <person name="Hug L.A."/>
            <person name="Sharon I."/>
            <person name="Castelle C.J."/>
            <person name="Probst A.J."/>
            <person name="Thomas B.C."/>
            <person name="Singh A."/>
            <person name="Wilkins M.J."/>
            <person name="Karaoz U."/>
            <person name="Brodie E.L."/>
            <person name="Williams K.H."/>
            <person name="Hubbard S.S."/>
            <person name="Banfield J.F."/>
        </authorList>
    </citation>
    <scope>NUCLEOTIDE SEQUENCE [LARGE SCALE GENOMIC DNA]</scope>
</reference>
<evidence type="ECO:0000256" key="4">
    <source>
        <dbReference type="ARBA" id="ARBA00022989"/>
    </source>
</evidence>
<sequence length="165" mass="17656">MQFRQKSKVNSYSLKAGFTLLEVIMVIALMALLATITISYYGNTVGNMNLDDAANAIIYDVRNAQAKAMNGADGNKWGTCFRNPTSGYDIYEIVSPPGVTACSGATIISTFFLPNAVVFSAPSDSNTTSVIFDKITGTTSADSTMTLAYKGQTRNIIITSSGKIY</sequence>
<evidence type="ECO:0000256" key="5">
    <source>
        <dbReference type="ARBA" id="ARBA00023136"/>
    </source>
</evidence>
<evidence type="ECO:0000256" key="1">
    <source>
        <dbReference type="ARBA" id="ARBA00004167"/>
    </source>
</evidence>
<accession>A0A1F5P223</accession>
<evidence type="ECO:0000256" key="2">
    <source>
        <dbReference type="ARBA" id="ARBA00022481"/>
    </source>
</evidence>
<evidence type="ECO:0000256" key="3">
    <source>
        <dbReference type="ARBA" id="ARBA00022692"/>
    </source>
</evidence>
<keyword evidence="4 6" id="KW-1133">Transmembrane helix</keyword>
<keyword evidence="2" id="KW-0488">Methylation</keyword>
<evidence type="ECO:0008006" key="9">
    <source>
        <dbReference type="Google" id="ProtNLM"/>
    </source>
</evidence>
<evidence type="ECO:0000313" key="7">
    <source>
        <dbReference type="EMBL" id="OGE83918.1"/>
    </source>
</evidence>
<gene>
    <name evidence="7" type="ORF">A2846_00825</name>
</gene>
<dbReference type="Proteomes" id="UP000176339">
    <property type="component" value="Unassembled WGS sequence"/>
</dbReference>
<proteinExistence type="predicted"/>
<dbReference type="EMBL" id="MFEN01000033">
    <property type="protein sequence ID" value="OGE83918.1"/>
    <property type="molecule type" value="Genomic_DNA"/>
</dbReference>
<keyword evidence="5 6" id="KW-0472">Membrane</keyword>
<keyword evidence="3 6" id="KW-0812">Transmembrane</keyword>
<dbReference type="SUPFAM" id="SSF54523">
    <property type="entry name" value="Pili subunits"/>
    <property type="match status" value="1"/>
</dbReference>
<dbReference type="PROSITE" id="PS00409">
    <property type="entry name" value="PROKAR_NTER_METHYL"/>
    <property type="match status" value="1"/>
</dbReference>
<dbReference type="Gene3D" id="3.30.700.10">
    <property type="entry name" value="Glycoprotein, Type 4 Pilin"/>
    <property type="match status" value="1"/>
</dbReference>
<organism evidence="7 8">
    <name type="scientific">Candidatus Doudnabacteria bacterium RIFCSPHIGHO2_01_FULL_49_9</name>
    <dbReference type="NCBI Taxonomy" id="1817827"/>
    <lineage>
        <taxon>Bacteria</taxon>
        <taxon>Candidatus Doudnaibacteriota</taxon>
    </lineage>
</organism>
<dbReference type="InterPro" id="IPR012902">
    <property type="entry name" value="N_methyl_site"/>
</dbReference>
<feature type="transmembrane region" description="Helical" evidence="6">
    <location>
        <begin position="20"/>
        <end position="41"/>
    </location>
</feature>
<evidence type="ECO:0000313" key="8">
    <source>
        <dbReference type="Proteomes" id="UP000176339"/>
    </source>
</evidence>
<dbReference type="AlphaFoldDB" id="A0A1F5P223"/>
<dbReference type="InterPro" id="IPR045584">
    <property type="entry name" value="Pilin-like"/>
</dbReference>
<dbReference type="InterPro" id="IPR002416">
    <property type="entry name" value="T2SS_protein-GspH"/>
</dbReference>
<dbReference type="NCBIfam" id="TIGR02532">
    <property type="entry name" value="IV_pilin_GFxxxE"/>
    <property type="match status" value="1"/>
</dbReference>
<name>A0A1F5P223_9BACT</name>
<protein>
    <recommendedName>
        <fullName evidence="9">General secretion pathway GspH domain-containing protein</fullName>
    </recommendedName>
</protein>
<comment type="caution">
    <text evidence="7">The sequence shown here is derived from an EMBL/GenBank/DDBJ whole genome shotgun (WGS) entry which is preliminary data.</text>
</comment>
<dbReference type="GO" id="GO:0015627">
    <property type="term" value="C:type II protein secretion system complex"/>
    <property type="evidence" value="ECO:0007669"/>
    <property type="project" value="InterPro"/>
</dbReference>
<dbReference type="GO" id="GO:0015628">
    <property type="term" value="P:protein secretion by the type II secretion system"/>
    <property type="evidence" value="ECO:0007669"/>
    <property type="project" value="InterPro"/>
</dbReference>
<comment type="subcellular location">
    <subcellularLocation>
        <location evidence="1">Membrane</location>
        <topology evidence="1">Single-pass membrane protein</topology>
    </subcellularLocation>
</comment>
<dbReference type="Pfam" id="PF07963">
    <property type="entry name" value="N_methyl"/>
    <property type="match status" value="1"/>
</dbReference>